<name>A7NJA6_ROSCS</name>
<dbReference type="RefSeq" id="WP_012120004.1">
    <property type="nucleotide sequence ID" value="NC_009767.1"/>
</dbReference>
<dbReference type="STRING" id="383372.Rcas_1482"/>
<accession>A7NJA6</accession>
<feature type="region of interest" description="Disordered" evidence="1">
    <location>
        <begin position="174"/>
        <end position="196"/>
    </location>
</feature>
<sequence>MRLTPVYTHHIEIYTTSLVISGAYDLVIYRRVSDAINDEQRRYITLRDAMIAPLSHAHTTQRLPQLLCDRSESVLVATLAEAPPPPDYPLEEQRREVVPLTAMFFTTAFVVRGTYYVRPGLTLAEALERNTEEFLPLRNVHMFPIAGGAPIVRNFAALAHSRIVALYQVRELPAPPPPASPEPVEPAPAPQEEVGG</sequence>
<dbReference type="HOGENOM" id="CLU_1400298_0_0_0"/>
<feature type="compositionally biased region" description="Pro residues" evidence="1">
    <location>
        <begin position="174"/>
        <end position="189"/>
    </location>
</feature>
<keyword evidence="3" id="KW-1185">Reference proteome</keyword>
<dbReference type="Proteomes" id="UP000000263">
    <property type="component" value="Chromosome"/>
</dbReference>
<organism evidence="2 3">
    <name type="scientific">Roseiflexus castenholzii (strain DSM 13941 / HLO8)</name>
    <dbReference type="NCBI Taxonomy" id="383372"/>
    <lineage>
        <taxon>Bacteria</taxon>
        <taxon>Bacillati</taxon>
        <taxon>Chloroflexota</taxon>
        <taxon>Chloroflexia</taxon>
        <taxon>Chloroflexales</taxon>
        <taxon>Roseiflexineae</taxon>
        <taxon>Roseiflexaceae</taxon>
        <taxon>Roseiflexus</taxon>
    </lineage>
</organism>
<evidence type="ECO:0000313" key="3">
    <source>
        <dbReference type="Proteomes" id="UP000000263"/>
    </source>
</evidence>
<dbReference type="eggNOG" id="ENOG5030VDR">
    <property type="taxonomic scope" value="Bacteria"/>
</dbReference>
<reference evidence="2 3" key="1">
    <citation type="submission" date="2007-08" db="EMBL/GenBank/DDBJ databases">
        <title>Complete sequence of Roseiflexus castenholzii DSM 13941.</title>
        <authorList>
            <consortium name="US DOE Joint Genome Institute"/>
            <person name="Copeland A."/>
            <person name="Lucas S."/>
            <person name="Lapidus A."/>
            <person name="Barry K."/>
            <person name="Glavina del Rio T."/>
            <person name="Dalin E."/>
            <person name="Tice H."/>
            <person name="Pitluck S."/>
            <person name="Thompson L.S."/>
            <person name="Brettin T."/>
            <person name="Bruce D."/>
            <person name="Detter J.C."/>
            <person name="Han C."/>
            <person name="Tapia R."/>
            <person name="Schmutz J."/>
            <person name="Larimer F."/>
            <person name="Land M."/>
            <person name="Hauser L."/>
            <person name="Kyrpides N."/>
            <person name="Mikhailova N."/>
            <person name="Bryant D.A."/>
            <person name="Hanada S."/>
            <person name="Tsukatani Y."/>
            <person name="Richardson P."/>
        </authorList>
    </citation>
    <scope>NUCLEOTIDE SEQUENCE [LARGE SCALE GENOMIC DNA]</scope>
    <source>
        <strain evidence="3">DSM 13941 / HLO8</strain>
    </source>
</reference>
<evidence type="ECO:0000256" key="1">
    <source>
        <dbReference type="SAM" id="MobiDB-lite"/>
    </source>
</evidence>
<dbReference type="EMBL" id="CP000804">
    <property type="protein sequence ID" value="ABU57576.1"/>
    <property type="molecule type" value="Genomic_DNA"/>
</dbReference>
<proteinExistence type="predicted"/>
<dbReference type="KEGG" id="rca:Rcas_1482"/>
<gene>
    <name evidence="2" type="ordered locus">Rcas_1482</name>
</gene>
<dbReference type="AlphaFoldDB" id="A7NJA6"/>
<evidence type="ECO:0000313" key="2">
    <source>
        <dbReference type="EMBL" id="ABU57576.1"/>
    </source>
</evidence>
<dbReference type="OrthoDB" id="156284at2"/>
<protein>
    <submittedName>
        <fullName evidence="2">Uncharacterized protein</fullName>
    </submittedName>
</protein>